<dbReference type="OrthoDB" id="49016at2759"/>
<dbReference type="InterPro" id="IPR036175">
    <property type="entry name" value="Sec23/24_helical_dom_sf"/>
</dbReference>
<dbReference type="InterPro" id="IPR006900">
    <property type="entry name" value="Sec23/24_helical_dom"/>
</dbReference>
<dbReference type="InterPro" id="IPR050550">
    <property type="entry name" value="SEC23_SEC24_subfamily"/>
</dbReference>
<comment type="caution">
    <text evidence="3">The sequence shown here is derived from an EMBL/GenBank/DDBJ whole genome shotgun (WGS) entry which is preliminary data.</text>
</comment>
<feature type="domain" description="Sec23/Sec24 helical" evidence="2">
    <location>
        <begin position="495"/>
        <end position="574"/>
    </location>
</feature>
<dbReference type="Proteomes" id="UP000179807">
    <property type="component" value="Unassembled WGS sequence"/>
</dbReference>
<dbReference type="InterPro" id="IPR036180">
    <property type="entry name" value="Gelsolin-like_dom_sf"/>
</dbReference>
<dbReference type="AlphaFoldDB" id="A0A1J4JG03"/>
<dbReference type="VEuPathDB" id="TrichDB:TRFO_37271"/>
<dbReference type="RefSeq" id="XP_068349700.1">
    <property type="nucleotide sequence ID" value="XM_068511328.1"/>
</dbReference>
<evidence type="ECO:0000256" key="1">
    <source>
        <dbReference type="SAM" id="MobiDB-lite"/>
    </source>
</evidence>
<protein>
    <recommendedName>
        <fullName evidence="2">Sec23/Sec24 helical domain-containing protein</fullName>
    </recommendedName>
</protein>
<dbReference type="Pfam" id="PF04815">
    <property type="entry name" value="Sec23_helical"/>
    <property type="match status" value="1"/>
</dbReference>
<reference evidence="3" key="1">
    <citation type="submission" date="2016-10" db="EMBL/GenBank/DDBJ databases">
        <authorList>
            <person name="Benchimol M."/>
            <person name="Almeida L.G."/>
            <person name="Vasconcelos A.T."/>
            <person name="Perreira-Neves A."/>
            <person name="Rosa I.A."/>
            <person name="Tasca T."/>
            <person name="Bogo M.R."/>
            <person name="de Souza W."/>
        </authorList>
    </citation>
    <scope>NUCLEOTIDE SEQUENCE [LARGE SCALE GENOMIC DNA]</scope>
    <source>
        <strain evidence="3">K</strain>
    </source>
</reference>
<dbReference type="SUPFAM" id="SSF81811">
    <property type="entry name" value="Helical domain of Sec23/24"/>
    <property type="match status" value="1"/>
</dbReference>
<evidence type="ECO:0000313" key="4">
    <source>
        <dbReference type="Proteomes" id="UP000179807"/>
    </source>
</evidence>
<gene>
    <name evidence="3" type="ORF">TRFO_37271</name>
</gene>
<dbReference type="EMBL" id="MLAK01001169">
    <property type="protein sequence ID" value="OHS96563.1"/>
    <property type="molecule type" value="Genomic_DNA"/>
</dbReference>
<accession>A0A1J4JG03</accession>
<dbReference type="GO" id="GO:0006886">
    <property type="term" value="P:intracellular protein transport"/>
    <property type="evidence" value="ECO:0007669"/>
    <property type="project" value="InterPro"/>
</dbReference>
<evidence type="ECO:0000259" key="2">
    <source>
        <dbReference type="Pfam" id="PF04815"/>
    </source>
</evidence>
<dbReference type="GO" id="GO:0070971">
    <property type="term" value="C:endoplasmic reticulum exit site"/>
    <property type="evidence" value="ECO:0007669"/>
    <property type="project" value="TreeGrafter"/>
</dbReference>
<name>A0A1J4JG03_9EUKA</name>
<feature type="region of interest" description="Disordered" evidence="1">
    <location>
        <begin position="318"/>
        <end position="341"/>
    </location>
</feature>
<organism evidence="3 4">
    <name type="scientific">Tritrichomonas foetus</name>
    <dbReference type="NCBI Taxonomy" id="1144522"/>
    <lineage>
        <taxon>Eukaryota</taxon>
        <taxon>Metamonada</taxon>
        <taxon>Parabasalia</taxon>
        <taxon>Tritrichomonadida</taxon>
        <taxon>Tritrichomonadidae</taxon>
        <taxon>Tritrichomonas</taxon>
    </lineage>
</organism>
<dbReference type="GO" id="GO:0030127">
    <property type="term" value="C:COPII vesicle coat"/>
    <property type="evidence" value="ECO:0007669"/>
    <property type="project" value="InterPro"/>
</dbReference>
<dbReference type="SUPFAM" id="SSF82754">
    <property type="entry name" value="C-terminal, gelsolin-like domain of Sec23/24"/>
    <property type="match status" value="1"/>
</dbReference>
<dbReference type="PANTHER" id="PTHR13803">
    <property type="entry name" value="SEC24-RELATED PROTEIN"/>
    <property type="match status" value="1"/>
</dbReference>
<dbReference type="GO" id="GO:0090110">
    <property type="term" value="P:COPII-coated vesicle cargo loading"/>
    <property type="evidence" value="ECO:0007669"/>
    <property type="project" value="TreeGrafter"/>
</dbReference>
<proteinExistence type="predicted"/>
<dbReference type="GO" id="GO:0008270">
    <property type="term" value="F:zinc ion binding"/>
    <property type="evidence" value="ECO:0007669"/>
    <property type="project" value="TreeGrafter"/>
</dbReference>
<dbReference type="Gene3D" id="1.20.120.730">
    <property type="entry name" value="Sec23/Sec24 helical domain"/>
    <property type="match status" value="1"/>
</dbReference>
<dbReference type="InterPro" id="IPR029006">
    <property type="entry name" value="ADF-H/Gelsolin-like_dom_sf"/>
</dbReference>
<sequence length="711" mass="81991">MNDDNKESFAFSASLFPRAPDRQDLIHIPLSLSLFPFNPKAKITPKKLNICENCNSYLFQSLPTENRTPTFMTCPFCQTQSKIIDYESTPSYVEWNTSPSPPPSQIQLQNHSKTLILIDGSNMSRISGFFEAVLKNLPKAIPQSLTNFLIASFNASLTFLAPSQKLFVFPTSESKDFEQFSKNDGIFLPPSVFHQKRPNSVTNLLRAPRDVQTELKTILMHALNIVGEHGRVVLILASKPLEFFHNETKLELLRPNSINFNPDWSSLQKRYMDLYARVDILVNLPSSGLIDLVALHKFCSPMKSRFLVMNNTQFQLNSQSNDNNNNNRYNQTNLNNQNNINNQTNLNNIMDEKTSYSNDIENNENDPQNGKIGELLKDLLNSFVAFVKIIFPRNLKSDGMVKFNSKANNVYFSMNSSWCKTIMFEMTEIGEKIFPFQVIITYRKFNGETVTRVFSKFITSTDDMRGIFNNLNQKALLKHIVIKFFTEFYKQKDIKDKDLVKIALENLSPMFRGYRNHVSLKKMNTNELVLPDQISLLPLYCLGAIKSSPFSYGILSNERIFLLEQMEKANLDYLWQICYPTLTDLTVYLMENGELNNYPLQKIMLDSTRIYMLYDGFSTWIWVGKKISQHLLQTLFKCNEFYEISEMNFQQNETEESIKLFSLVKKSVKLCLDNGIGHQSFLNRLIEDQTMGLPAYTQFLGKLQSFILQGF</sequence>
<dbReference type="PANTHER" id="PTHR13803:SF4">
    <property type="entry name" value="SECRETORY 24CD, ISOFORM C"/>
    <property type="match status" value="1"/>
</dbReference>
<evidence type="ECO:0000313" key="3">
    <source>
        <dbReference type="EMBL" id="OHS96563.1"/>
    </source>
</evidence>
<dbReference type="Gene3D" id="3.40.20.10">
    <property type="entry name" value="Severin"/>
    <property type="match status" value="1"/>
</dbReference>
<keyword evidence="4" id="KW-1185">Reference proteome</keyword>
<dbReference type="GO" id="GO:0000149">
    <property type="term" value="F:SNARE binding"/>
    <property type="evidence" value="ECO:0007669"/>
    <property type="project" value="TreeGrafter"/>
</dbReference>
<dbReference type="GeneID" id="94846032"/>